<reference evidence="1" key="1">
    <citation type="submission" date="2021-05" db="EMBL/GenBank/DDBJ databases">
        <authorList>
            <person name="Pietrasiak N."/>
            <person name="Ward R."/>
            <person name="Stajich J.E."/>
            <person name="Kurbessoian T."/>
        </authorList>
    </citation>
    <scope>NUCLEOTIDE SEQUENCE</scope>
    <source>
        <strain evidence="1">CPER-KK1</strain>
    </source>
</reference>
<comment type="caution">
    <text evidence="1">The sequence shown here is derived from an EMBL/GenBank/DDBJ whole genome shotgun (WGS) entry which is preliminary data.</text>
</comment>
<evidence type="ECO:0000313" key="1">
    <source>
        <dbReference type="EMBL" id="MBW4546110.1"/>
    </source>
</evidence>
<dbReference type="AlphaFoldDB" id="A0A951PLF3"/>
<name>A0A951PLF3_9CYAN</name>
<dbReference type="Proteomes" id="UP000753908">
    <property type="component" value="Unassembled WGS sequence"/>
</dbReference>
<protein>
    <submittedName>
        <fullName evidence="1">Uncharacterized protein</fullName>
    </submittedName>
</protein>
<reference evidence="1" key="2">
    <citation type="journal article" date="2022" name="Microbiol. Resour. Announc.">
        <title>Metagenome Sequencing to Explore Phylogenomics of Terrestrial Cyanobacteria.</title>
        <authorList>
            <person name="Ward R.D."/>
            <person name="Stajich J.E."/>
            <person name="Johansen J.R."/>
            <person name="Huntemann M."/>
            <person name="Clum A."/>
            <person name="Foster B."/>
            <person name="Foster B."/>
            <person name="Roux S."/>
            <person name="Palaniappan K."/>
            <person name="Varghese N."/>
            <person name="Mukherjee S."/>
            <person name="Reddy T.B.K."/>
            <person name="Daum C."/>
            <person name="Copeland A."/>
            <person name="Chen I.A."/>
            <person name="Ivanova N.N."/>
            <person name="Kyrpides N.C."/>
            <person name="Shapiro N."/>
            <person name="Eloe-Fadrosh E.A."/>
            <person name="Pietrasiak N."/>
        </authorList>
    </citation>
    <scope>NUCLEOTIDE SEQUENCE</scope>
    <source>
        <strain evidence="1">CPER-KK1</strain>
    </source>
</reference>
<sequence length="129" mass="14632">MKPAPIGSAYKFQPRQIVCLEHEDTCLYTEVIEVVTSRQVCWVRPLMLVISEANRDALTSAELLTLYDLRQGADLVWPTILFRAALDTEVIPLLAKLDNLDANGASTPDVHKQLSLFVRKIWLAYKETF</sequence>
<gene>
    <name evidence="1" type="ORF">KME25_16925</name>
</gene>
<dbReference type="EMBL" id="JAHHIF010000021">
    <property type="protein sequence ID" value="MBW4546110.1"/>
    <property type="molecule type" value="Genomic_DNA"/>
</dbReference>
<evidence type="ECO:0000313" key="2">
    <source>
        <dbReference type="Proteomes" id="UP000753908"/>
    </source>
</evidence>
<organism evidence="1 2">
    <name type="scientific">Symplocastrum torsivum CPER-KK1</name>
    <dbReference type="NCBI Taxonomy" id="450513"/>
    <lineage>
        <taxon>Bacteria</taxon>
        <taxon>Bacillati</taxon>
        <taxon>Cyanobacteriota</taxon>
        <taxon>Cyanophyceae</taxon>
        <taxon>Oscillatoriophycideae</taxon>
        <taxon>Oscillatoriales</taxon>
        <taxon>Microcoleaceae</taxon>
        <taxon>Symplocastrum</taxon>
    </lineage>
</organism>
<accession>A0A951PLF3</accession>
<proteinExistence type="predicted"/>